<name>A0A848LSI1_9BACT</name>
<keyword evidence="2" id="KW-1185">Reference proteome</keyword>
<reference evidence="1 2" key="1">
    <citation type="submission" date="2020-04" db="EMBL/GenBank/DDBJ databases">
        <title>Draft genome of Pyxidicoccus fallax type strain.</title>
        <authorList>
            <person name="Whitworth D.E."/>
        </authorList>
    </citation>
    <scope>NUCLEOTIDE SEQUENCE [LARGE SCALE GENOMIC DNA]</scope>
    <source>
        <strain evidence="1 2">DSM 14698</strain>
    </source>
</reference>
<dbReference type="Gene3D" id="3.40.50.1820">
    <property type="entry name" value="alpha/beta hydrolase"/>
    <property type="match status" value="1"/>
</dbReference>
<dbReference type="InterPro" id="IPR008761">
    <property type="entry name" value="Peptidase_S37"/>
</dbReference>
<dbReference type="AlphaFoldDB" id="A0A848LSI1"/>
<dbReference type="Proteomes" id="UP000518300">
    <property type="component" value="Unassembled WGS sequence"/>
</dbReference>
<dbReference type="Pfam" id="PF05576">
    <property type="entry name" value="Peptidase_S37"/>
    <property type="match status" value="1"/>
</dbReference>
<protein>
    <recommendedName>
        <fullName evidence="3">Lipoprotein</fullName>
    </recommendedName>
</protein>
<organism evidence="1 2">
    <name type="scientific">Pyxidicoccus fallax</name>
    <dbReference type="NCBI Taxonomy" id="394095"/>
    <lineage>
        <taxon>Bacteria</taxon>
        <taxon>Pseudomonadati</taxon>
        <taxon>Myxococcota</taxon>
        <taxon>Myxococcia</taxon>
        <taxon>Myxococcales</taxon>
        <taxon>Cystobacterineae</taxon>
        <taxon>Myxococcaceae</taxon>
        <taxon>Pyxidicoccus</taxon>
    </lineage>
</organism>
<sequence length="384" mass="42526">MRSGTRFDWRLHVVGALLTVGLMACGGAPAEGAELSTDASPLASGTAEAVDIRVRLESIPGLTILSDTEENGFRFFILDYEQPVDHRHPAGARFQQRLSLMHRSTSAPMVLDTEGAELFAEPVPSEPADLLQGNQLAVEHRFFGTSRPESLDWSKLTVWQAAADAHRVAEAFKPLYRGRWLSTGVFKGGTAALTHRFFFPGDVVATVPYSAHHARGLTDERHARFLRTQAGDAACREKLEAVQRAALTRREALRPFVEALAEQGFTFDVLGADRALEFAVVELPFGFWEFYGFYWSCDDIPAPDVSDAELFGFISFVAAPEFVHSDQALEASAPLYYQRATQLGGPGYPQAHLWPLLRYPGQDVATRYPPYGVPKHYEPWTLVV</sequence>
<evidence type="ECO:0008006" key="3">
    <source>
        <dbReference type="Google" id="ProtNLM"/>
    </source>
</evidence>
<dbReference type="InterPro" id="IPR029058">
    <property type="entry name" value="AB_hydrolase_fold"/>
</dbReference>
<evidence type="ECO:0000313" key="1">
    <source>
        <dbReference type="EMBL" id="NMO20580.1"/>
    </source>
</evidence>
<accession>A0A848LSI1</accession>
<proteinExistence type="predicted"/>
<dbReference type="EMBL" id="JABBJJ010000253">
    <property type="protein sequence ID" value="NMO20580.1"/>
    <property type="molecule type" value="Genomic_DNA"/>
</dbReference>
<gene>
    <name evidence="1" type="ORF">HG543_37820</name>
</gene>
<dbReference type="PROSITE" id="PS51257">
    <property type="entry name" value="PROKAR_LIPOPROTEIN"/>
    <property type="match status" value="1"/>
</dbReference>
<dbReference type="RefSeq" id="WP_169349789.1">
    <property type="nucleotide sequence ID" value="NZ_JABBJJ010000253.1"/>
</dbReference>
<comment type="caution">
    <text evidence="1">The sequence shown here is derived from an EMBL/GenBank/DDBJ whole genome shotgun (WGS) entry which is preliminary data.</text>
</comment>
<evidence type="ECO:0000313" key="2">
    <source>
        <dbReference type="Proteomes" id="UP000518300"/>
    </source>
</evidence>